<dbReference type="AlphaFoldDB" id="A0A1E5GAF5"/>
<accession>A0A1E5GAF5</accession>
<protein>
    <submittedName>
        <fullName evidence="1">Uncharacterized protein</fullName>
    </submittedName>
</protein>
<dbReference type="EMBL" id="MIJZ01000016">
    <property type="protein sequence ID" value="OEG09682.1"/>
    <property type="molecule type" value="Genomic_DNA"/>
</dbReference>
<reference evidence="2" key="1">
    <citation type="submission" date="2016-09" db="EMBL/GenBank/DDBJ databases">
        <authorList>
            <person name="Gulvik C.A."/>
        </authorList>
    </citation>
    <scope>NUCLEOTIDE SEQUENCE [LARGE SCALE GENOMIC DNA]</scope>
    <source>
        <strain evidence="2">DSM 23328</strain>
    </source>
</reference>
<proteinExistence type="predicted"/>
<keyword evidence="2" id="KW-1185">Reference proteome</keyword>
<name>A0A1E5GAF5_9ENTE</name>
<evidence type="ECO:0000313" key="2">
    <source>
        <dbReference type="Proteomes" id="UP000094068"/>
    </source>
</evidence>
<organism evidence="1 2">
    <name type="scientific">Enterococcus ureasiticus</name>
    <dbReference type="NCBI Taxonomy" id="903984"/>
    <lineage>
        <taxon>Bacteria</taxon>
        <taxon>Bacillati</taxon>
        <taxon>Bacillota</taxon>
        <taxon>Bacilli</taxon>
        <taxon>Lactobacillales</taxon>
        <taxon>Enterococcaceae</taxon>
        <taxon>Enterococcus</taxon>
    </lineage>
</organism>
<sequence>MRTKIIASIINWRNFKKRNERKKEQEFIEQLQERFYSVQQQEHKIEEVLDTAMTITKSVQ</sequence>
<comment type="caution">
    <text evidence="1">The sequence shown here is derived from an EMBL/GenBank/DDBJ whole genome shotgun (WGS) entry which is preliminary data.</text>
</comment>
<evidence type="ECO:0000313" key="1">
    <source>
        <dbReference type="EMBL" id="OEG09682.1"/>
    </source>
</evidence>
<dbReference type="Proteomes" id="UP000094068">
    <property type="component" value="Unassembled WGS sequence"/>
</dbReference>
<gene>
    <name evidence="1" type="ORF">BCR21_15190</name>
</gene>